<feature type="region of interest" description="Disordered" evidence="2">
    <location>
        <begin position="1"/>
        <end position="21"/>
    </location>
</feature>
<dbReference type="PANTHER" id="PTHR43048:SF3">
    <property type="entry name" value="METHYLMALONYL-COA EPIMERASE, MITOCHONDRIAL"/>
    <property type="match status" value="1"/>
</dbReference>
<name>A0A4Q9HM42_STRKA</name>
<dbReference type="Proteomes" id="UP000292452">
    <property type="component" value="Unassembled WGS sequence"/>
</dbReference>
<evidence type="ECO:0000313" key="4">
    <source>
        <dbReference type="EMBL" id="TBO55060.1"/>
    </source>
</evidence>
<dbReference type="AlphaFoldDB" id="A0A4Q9HM42"/>
<protein>
    <recommendedName>
        <fullName evidence="3">VOC domain-containing protein</fullName>
    </recommendedName>
</protein>
<dbReference type="Gene3D" id="3.10.180.10">
    <property type="entry name" value="2,3-Dihydroxybiphenyl 1,2-Dioxygenase, domain 1"/>
    <property type="match status" value="1"/>
</dbReference>
<organism evidence="4 5">
    <name type="scientific">Streptomyces kasugaensis</name>
    <dbReference type="NCBI Taxonomy" id="1946"/>
    <lineage>
        <taxon>Bacteria</taxon>
        <taxon>Bacillati</taxon>
        <taxon>Actinomycetota</taxon>
        <taxon>Actinomycetes</taxon>
        <taxon>Kitasatosporales</taxon>
        <taxon>Streptomycetaceae</taxon>
        <taxon>Streptomyces</taxon>
    </lineage>
</organism>
<proteinExistence type="predicted"/>
<keyword evidence="5" id="KW-1185">Reference proteome</keyword>
<feature type="compositionally biased region" description="Polar residues" evidence="2">
    <location>
        <begin position="11"/>
        <end position="21"/>
    </location>
</feature>
<dbReference type="SUPFAM" id="SSF54593">
    <property type="entry name" value="Glyoxalase/Bleomycin resistance protein/Dihydroxybiphenyl dioxygenase"/>
    <property type="match status" value="1"/>
</dbReference>
<feature type="compositionally biased region" description="Pro residues" evidence="2">
    <location>
        <begin position="42"/>
        <end position="54"/>
    </location>
</feature>
<dbReference type="InterPro" id="IPR029068">
    <property type="entry name" value="Glyas_Bleomycin-R_OHBP_Dase"/>
</dbReference>
<keyword evidence="1" id="KW-0479">Metal-binding</keyword>
<dbReference type="EMBL" id="SIXH01000603">
    <property type="protein sequence ID" value="TBO55060.1"/>
    <property type="molecule type" value="Genomic_DNA"/>
</dbReference>
<accession>A0A4Q9HM42</accession>
<evidence type="ECO:0000256" key="2">
    <source>
        <dbReference type="SAM" id="MobiDB-lite"/>
    </source>
</evidence>
<reference evidence="4 5" key="1">
    <citation type="submission" date="2019-02" db="EMBL/GenBank/DDBJ databases">
        <title>Draft Genome Sequence of Streptomyces sp. AM-2504, identified by 16S rRNA comparative analysis as a Streptomyces Kasugaensis strain.</title>
        <authorList>
            <person name="Napolioni V."/>
            <person name="Giuliodori A.M."/>
            <person name="Spurio R."/>
            <person name="Fabbretti A."/>
        </authorList>
    </citation>
    <scope>NUCLEOTIDE SEQUENCE [LARGE SCALE GENOMIC DNA]</scope>
    <source>
        <strain evidence="4 5">AM-2504</strain>
    </source>
</reference>
<feature type="region of interest" description="Disordered" evidence="2">
    <location>
        <begin position="37"/>
        <end position="67"/>
    </location>
</feature>
<dbReference type="GO" id="GO:0046491">
    <property type="term" value="P:L-methylmalonyl-CoA metabolic process"/>
    <property type="evidence" value="ECO:0007669"/>
    <property type="project" value="TreeGrafter"/>
</dbReference>
<dbReference type="Pfam" id="PF00903">
    <property type="entry name" value="Glyoxalase"/>
    <property type="match status" value="1"/>
</dbReference>
<evidence type="ECO:0000259" key="3">
    <source>
        <dbReference type="PROSITE" id="PS51819"/>
    </source>
</evidence>
<dbReference type="PANTHER" id="PTHR43048">
    <property type="entry name" value="METHYLMALONYL-COA EPIMERASE"/>
    <property type="match status" value="1"/>
</dbReference>
<dbReference type="PROSITE" id="PS51819">
    <property type="entry name" value="VOC"/>
    <property type="match status" value="1"/>
</dbReference>
<evidence type="ECO:0000256" key="1">
    <source>
        <dbReference type="ARBA" id="ARBA00022723"/>
    </source>
</evidence>
<dbReference type="InterPro" id="IPR037523">
    <property type="entry name" value="VOC_core"/>
</dbReference>
<gene>
    <name evidence="4" type="ORF">EYS09_35235</name>
</gene>
<dbReference type="InterPro" id="IPR051785">
    <property type="entry name" value="MMCE/EMCE_epimerase"/>
</dbReference>
<feature type="domain" description="VOC" evidence="3">
    <location>
        <begin position="88"/>
        <end position="233"/>
    </location>
</feature>
<comment type="caution">
    <text evidence="4">The sequence shown here is derived from an EMBL/GenBank/DDBJ whole genome shotgun (WGS) entry which is preliminary data.</text>
</comment>
<sequence>MAVMGVAPSGATPSRISPCTNIGQRTYSAHASITLRDAGVRGPPPSGESVPPGPQESAPHPWSDRRRAGLGTKGIVMAVSSTPMNLTRAAHVGISVSDLDASIAFYQALTGREPVASGTMHSVPFGASQGLSTAELRYATINLDNSLGIDLIEFRNPPGEPTRGAANRPGSMHLCLRVDGFDAVYRRMKEAGYAFLGDDYTFIAGEVTPEAALGTKVAYFNDPDGTNLEIIQPEGGFAG</sequence>
<dbReference type="GO" id="GO:0046872">
    <property type="term" value="F:metal ion binding"/>
    <property type="evidence" value="ECO:0007669"/>
    <property type="project" value="UniProtKB-KW"/>
</dbReference>
<dbReference type="InterPro" id="IPR004360">
    <property type="entry name" value="Glyas_Fos-R_dOase_dom"/>
</dbReference>
<dbReference type="GO" id="GO:0004493">
    <property type="term" value="F:methylmalonyl-CoA epimerase activity"/>
    <property type="evidence" value="ECO:0007669"/>
    <property type="project" value="TreeGrafter"/>
</dbReference>
<evidence type="ECO:0000313" key="5">
    <source>
        <dbReference type="Proteomes" id="UP000292452"/>
    </source>
</evidence>